<sequence length="104" mass="12290">MLISWNVCKTFDKQSLRLPVEVDLLKYAPTYRTYFCALHEVLKLLLMDLYSSVLYVCNLQANISLFSLIIHLPLRPFVCRYIGNTLYIFLPKVLLVCNFRKQIR</sequence>
<keyword evidence="1" id="KW-1133">Transmembrane helix</keyword>
<feature type="transmembrane region" description="Helical" evidence="1">
    <location>
        <begin position="80"/>
        <end position="99"/>
    </location>
</feature>
<protein>
    <submittedName>
        <fullName evidence="2">Uncharacterized protein</fullName>
    </submittedName>
</protein>
<dbReference type="AlphaFoldDB" id="A0A8D8WJ86"/>
<reference evidence="2" key="1">
    <citation type="submission" date="2021-05" db="EMBL/GenBank/DDBJ databases">
        <authorList>
            <person name="Alioto T."/>
            <person name="Alioto T."/>
            <person name="Gomez Garrido J."/>
        </authorList>
    </citation>
    <scope>NUCLEOTIDE SEQUENCE</scope>
</reference>
<proteinExistence type="predicted"/>
<organism evidence="2">
    <name type="scientific">Cacopsylla melanoneura</name>
    <dbReference type="NCBI Taxonomy" id="428564"/>
    <lineage>
        <taxon>Eukaryota</taxon>
        <taxon>Metazoa</taxon>
        <taxon>Ecdysozoa</taxon>
        <taxon>Arthropoda</taxon>
        <taxon>Hexapoda</taxon>
        <taxon>Insecta</taxon>
        <taxon>Pterygota</taxon>
        <taxon>Neoptera</taxon>
        <taxon>Paraneoptera</taxon>
        <taxon>Hemiptera</taxon>
        <taxon>Sternorrhyncha</taxon>
        <taxon>Psylloidea</taxon>
        <taxon>Psyllidae</taxon>
        <taxon>Psyllinae</taxon>
        <taxon>Cacopsylla</taxon>
    </lineage>
</organism>
<keyword evidence="1" id="KW-0472">Membrane</keyword>
<accession>A0A8D8WJ86</accession>
<feature type="transmembrane region" description="Helical" evidence="1">
    <location>
        <begin position="53"/>
        <end position="74"/>
    </location>
</feature>
<evidence type="ECO:0000313" key="2">
    <source>
        <dbReference type="EMBL" id="CAG6660918.1"/>
    </source>
</evidence>
<dbReference type="EMBL" id="HBUF01198176">
    <property type="protein sequence ID" value="CAG6660918.1"/>
    <property type="molecule type" value="Transcribed_RNA"/>
</dbReference>
<keyword evidence="1" id="KW-0812">Transmembrane</keyword>
<evidence type="ECO:0000256" key="1">
    <source>
        <dbReference type="SAM" id="Phobius"/>
    </source>
</evidence>
<name>A0A8D8WJ86_9HEMI</name>